<proteinExistence type="predicted"/>
<dbReference type="Proteomes" id="UP000053235">
    <property type="component" value="Unassembled WGS sequence"/>
</dbReference>
<keyword evidence="3" id="KW-1185">Reference proteome</keyword>
<protein>
    <submittedName>
        <fullName evidence="2">Uncharacterized protein</fullName>
    </submittedName>
</protein>
<dbReference type="STRING" id="388408.LAX5112_01250"/>
<dbReference type="AlphaFoldDB" id="A0A0M6ZWP0"/>
<keyword evidence="1" id="KW-1133">Transmembrane helix</keyword>
<keyword evidence="1" id="KW-0472">Membrane</keyword>
<evidence type="ECO:0000313" key="2">
    <source>
        <dbReference type="EMBL" id="CTQ67178.1"/>
    </source>
</evidence>
<sequence>MLIWMAASAVLVTGGPVLWMLLDNVCTLSTSLGNGESVNQCYTRWIGALSGWAAAAGALAAAIWTVRSIRRQMALQALQHRRDALKAELEMYTGPANALVSVMKAGNFILLEANSMGDSPNPKRLETFTKTIKGPDGILLLEAYTSQVSPQHASDAQWIKIRAEGLACITLDDEETLKKEIWLYTAAAPRVLEKLEASDEAFRDFHQKTTATVLEIDNKIAEYERG</sequence>
<accession>A0A0M6ZWP0</accession>
<organism evidence="2 3">
    <name type="scientific">Roseibium alexandrii</name>
    <dbReference type="NCBI Taxonomy" id="388408"/>
    <lineage>
        <taxon>Bacteria</taxon>
        <taxon>Pseudomonadati</taxon>
        <taxon>Pseudomonadota</taxon>
        <taxon>Alphaproteobacteria</taxon>
        <taxon>Hyphomicrobiales</taxon>
        <taxon>Stappiaceae</taxon>
        <taxon>Roseibium</taxon>
    </lineage>
</organism>
<feature type="transmembrane region" description="Helical" evidence="1">
    <location>
        <begin position="45"/>
        <end position="66"/>
    </location>
</feature>
<reference evidence="3" key="1">
    <citation type="submission" date="2015-07" db="EMBL/GenBank/DDBJ databases">
        <authorList>
            <person name="Rodrigo-Torres Lidia"/>
            <person name="Arahal R.David."/>
        </authorList>
    </citation>
    <scope>NUCLEOTIDE SEQUENCE [LARGE SCALE GENOMIC DNA]</scope>
    <source>
        <strain evidence="3">CECT 5112</strain>
    </source>
</reference>
<dbReference type="EMBL" id="CXWD01000004">
    <property type="protein sequence ID" value="CTQ67178.1"/>
    <property type="molecule type" value="Genomic_DNA"/>
</dbReference>
<gene>
    <name evidence="2" type="ORF">LAX5112_01250</name>
</gene>
<name>A0A0M6ZWP0_9HYPH</name>
<keyword evidence="1" id="KW-0812">Transmembrane</keyword>
<evidence type="ECO:0000256" key="1">
    <source>
        <dbReference type="SAM" id="Phobius"/>
    </source>
</evidence>
<evidence type="ECO:0000313" key="3">
    <source>
        <dbReference type="Proteomes" id="UP000053235"/>
    </source>
</evidence>